<keyword evidence="2" id="KW-0808">Transferase</keyword>
<evidence type="ECO:0000256" key="1">
    <source>
        <dbReference type="ARBA" id="ARBA00022676"/>
    </source>
</evidence>
<evidence type="ECO:0000256" key="2">
    <source>
        <dbReference type="ARBA" id="ARBA00022679"/>
    </source>
</evidence>
<dbReference type="Gene3D" id="3.40.50.2000">
    <property type="entry name" value="Glycogen Phosphorylase B"/>
    <property type="match status" value="2"/>
</dbReference>
<dbReference type="RefSeq" id="WP_380120025.1">
    <property type="nucleotide sequence ID" value="NZ_JBHSIU010000041.1"/>
</dbReference>
<dbReference type="InterPro" id="IPR028098">
    <property type="entry name" value="Glyco_trans_4-like_N"/>
</dbReference>
<evidence type="ECO:0000313" key="4">
    <source>
        <dbReference type="EMBL" id="MFC5002182.1"/>
    </source>
</evidence>
<dbReference type="SUPFAM" id="SSF53756">
    <property type="entry name" value="UDP-Glycosyltransferase/glycogen phosphorylase"/>
    <property type="match status" value="1"/>
</dbReference>
<accession>A0ABV9W1F7</accession>
<reference evidence="5" key="1">
    <citation type="journal article" date="2019" name="Int. J. Syst. Evol. Microbiol.">
        <title>The Global Catalogue of Microorganisms (GCM) 10K type strain sequencing project: providing services to taxonomists for standard genome sequencing and annotation.</title>
        <authorList>
            <consortium name="The Broad Institute Genomics Platform"/>
            <consortium name="The Broad Institute Genome Sequencing Center for Infectious Disease"/>
            <person name="Wu L."/>
            <person name="Ma J."/>
        </authorList>
    </citation>
    <scope>NUCLEOTIDE SEQUENCE [LARGE SCALE GENOMIC DNA]</scope>
    <source>
        <strain evidence="5">CGMCC 4.7152</strain>
    </source>
</reference>
<dbReference type="Pfam" id="PF13439">
    <property type="entry name" value="Glyco_transf_4"/>
    <property type="match status" value="1"/>
</dbReference>
<dbReference type="Pfam" id="PF13692">
    <property type="entry name" value="Glyco_trans_1_4"/>
    <property type="match status" value="1"/>
</dbReference>
<gene>
    <name evidence="4" type="ORF">ACFPIJ_30660</name>
</gene>
<dbReference type="EMBL" id="JBHSIU010000041">
    <property type="protein sequence ID" value="MFC5002182.1"/>
    <property type="molecule type" value="Genomic_DNA"/>
</dbReference>
<keyword evidence="5" id="KW-1185">Reference proteome</keyword>
<dbReference type="PANTHER" id="PTHR12526">
    <property type="entry name" value="GLYCOSYLTRANSFERASE"/>
    <property type="match status" value="1"/>
</dbReference>
<name>A0ABV9W1F7_9ACTN</name>
<feature type="domain" description="Glycosyltransferase subfamily 4-like N-terminal" evidence="3">
    <location>
        <begin position="19"/>
        <end position="192"/>
    </location>
</feature>
<dbReference type="Proteomes" id="UP001595912">
    <property type="component" value="Unassembled WGS sequence"/>
</dbReference>
<sequence length="407" mass="43153">MAGLTVLLAQNMRYLPSHGGANRSNRILLEELAARGHRCVAVTPLHATEHRLTVEDLLAELAGRGVTDARQTGDAVVYTHRGVTVHAVTAPARLAAHVLAVAAAEAPDRTLVPSDDPGLLMLGTALRATPDRVVYLVHTLQQLPFGPRAFYPQASGQRLLRRVAGVVAVSRAARDYVRVHGGLDATLIHPPVYGAGPWPASTGDAVTMVNPCGYKGLPILLGLADACPDVPFLAVPTWGTTAADRAALARRPNITIVPPADDLAAVYARSRVLLMPSLWDETFGYTAVEAMLHGVPVLAADVGGLGEAKLGVPYLLPVTPISRYLPQRPDAPYPEPELPPQDLVPWLAALRRLLTDDRHHASIAAAGREAAGAFAGGLEPGAFSRYLEAVDPARQRALALLLARRSA</sequence>
<evidence type="ECO:0000259" key="3">
    <source>
        <dbReference type="Pfam" id="PF13439"/>
    </source>
</evidence>
<dbReference type="CDD" id="cd03801">
    <property type="entry name" value="GT4_PimA-like"/>
    <property type="match status" value="1"/>
</dbReference>
<evidence type="ECO:0000313" key="5">
    <source>
        <dbReference type="Proteomes" id="UP001595912"/>
    </source>
</evidence>
<proteinExistence type="predicted"/>
<protein>
    <submittedName>
        <fullName evidence="4">Glycosyltransferase family 4 protein</fullName>
    </submittedName>
</protein>
<dbReference type="PANTHER" id="PTHR12526:SF510">
    <property type="entry name" value="D-INOSITOL 3-PHOSPHATE GLYCOSYLTRANSFERASE"/>
    <property type="match status" value="1"/>
</dbReference>
<keyword evidence="1" id="KW-0328">Glycosyltransferase</keyword>
<comment type="caution">
    <text evidence="4">The sequence shown here is derived from an EMBL/GenBank/DDBJ whole genome shotgun (WGS) entry which is preliminary data.</text>
</comment>
<organism evidence="4 5">
    <name type="scientific">Dactylosporangium cerinum</name>
    <dbReference type="NCBI Taxonomy" id="1434730"/>
    <lineage>
        <taxon>Bacteria</taxon>
        <taxon>Bacillati</taxon>
        <taxon>Actinomycetota</taxon>
        <taxon>Actinomycetes</taxon>
        <taxon>Micromonosporales</taxon>
        <taxon>Micromonosporaceae</taxon>
        <taxon>Dactylosporangium</taxon>
    </lineage>
</organism>